<dbReference type="GO" id="GO:0051276">
    <property type="term" value="P:chromosome organization"/>
    <property type="evidence" value="ECO:0007669"/>
    <property type="project" value="InterPro"/>
</dbReference>
<dbReference type="KEGG" id="vg:65099572"/>
<evidence type="ECO:0000256" key="2">
    <source>
        <dbReference type="ARBA" id="ARBA00022612"/>
    </source>
</evidence>
<protein>
    <submittedName>
        <fullName evidence="7">ORF43</fullName>
    </submittedName>
</protein>
<proteinExistence type="inferred from homology"/>
<accession>A0A0B5D5F7</accession>
<feature type="coiled-coil region" evidence="5">
    <location>
        <begin position="365"/>
        <end position="399"/>
    </location>
</feature>
<keyword evidence="4" id="KW-0231">Viral genome packaging</keyword>
<dbReference type="Pfam" id="PF01763">
    <property type="entry name" value="Herpes_UL6"/>
    <property type="match status" value="1"/>
</dbReference>
<keyword evidence="3" id="KW-0946">Virion</keyword>
<keyword evidence="8" id="KW-1185">Reference proteome</keyword>
<evidence type="ECO:0000256" key="1">
    <source>
        <dbReference type="ARBA" id="ARBA00022562"/>
    </source>
</evidence>
<evidence type="ECO:0000256" key="6">
    <source>
        <dbReference type="SAM" id="MobiDB-lite"/>
    </source>
</evidence>
<feature type="region of interest" description="Disordered" evidence="6">
    <location>
        <begin position="559"/>
        <end position="581"/>
    </location>
</feature>
<organism evidence="7 8">
    <name type="scientific">macacine gammaherpesvirus 12</name>
    <dbReference type="NCBI Taxonomy" id="2560571"/>
    <lineage>
        <taxon>Viruses</taxon>
        <taxon>Duplodnaviria</taxon>
        <taxon>Heunggongvirae</taxon>
        <taxon>Peploviricota</taxon>
        <taxon>Herviviricetes</taxon>
        <taxon>Herpesvirales</taxon>
        <taxon>Orthoherpesviridae</taxon>
        <taxon>Gammaherpesvirinae</taxon>
        <taxon>Rhadinovirus</taxon>
        <taxon>Rhadinovirus macacinegamma12</taxon>
    </lineage>
</organism>
<keyword evidence="1" id="KW-1048">Host nucleus</keyword>
<reference evidence="7 8" key="1">
    <citation type="submission" date="2018-02" db="EMBL/GenBank/DDBJ databases">
        <title>Complete genome sequence of MneRV2, the pig-tailed macaque RV2 rhadinovirus, and evolutionary relationship with rhesus macaque RRV and human herpesvirus 8/KSHV.</title>
        <authorList>
            <person name="Rose T.M."/>
            <person name="Bruce A.G."/>
        </authorList>
    </citation>
    <scope>NUCLEOTIDE SEQUENCE [LARGE SCALE GENOMIC DNA]</scope>
    <source>
        <strain evidence="7 8">J97167</strain>
    </source>
</reference>
<dbReference type="Proteomes" id="UP000297089">
    <property type="component" value="Segment"/>
</dbReference>
<keyword evidence="5" id="KW-0175">Coiled coil</keyword>
<dbReference type="GO" id="GO:0044423">
    <property type="term" value="C:virion component"/>
    <property type="evidence" value="ECO:0007669"/>
    <property type="project" value="UniProtKB-KW"/>
</dbReference>
<dbReference type="EMBL" id="KP265674">
    <property type="protein sequence ID" value="AJE29687.1"/>
    <property type="molecule type" value="Genomic_DNA"/>
</dbReference>
<evidence type="ECO:0000256" key="4">
    <source>
        <dbReference type="ARBA" id="ARBA00023219"/>
    </source>
</evidence>
<name>A0A0B5D5F7_9GAMA</name>
<keyword evidence="2" id="KW-1188">Viral release from host cell</keyword>
<evidence type="ECO:0000256" key="3">
    <source>
        <dbReference type="ARBA" id="ARBA00022844"/>
    </source>
</evidence>
<gene>
    <name evidence="7" type="primary">ORF43</name>
</gene>
<evidence type="ECO:0000313" key="8">
    <source>
        <dbReference type="Proteomes" id="UP000297089"/>
    </source>
</evidence>
<sequence>MFKMNPGLGSTCPVHPTELSISLFEILQGKYAYVRGQTLHSSLRNPGIFGRQLFIHLYRTALGSCTYDNVLKDWTNFETTLKTRWRGVEHLTPEFKRSTFDSWARTVRLTVDQLLLNTINQVLHARTVLSYERYVDWVVAMGLVPVVRRAPDGDTIARIQAHCQQMRRTYASGDVTISRIVDKLAQEITAIMTDVTSIYIPDYAEVSVEFNVEKASYIGTYRQKDITVEVVSRPIIYNGRVAFDSPLYRLFTAVMTCHRTAEHAKLCQLLNTAPLKALVGSTCNDMYKDILTRLEQSSQKTDPKRELLNLLIKLAENKTVSGITDVVEDFVTDVSQNIVDKNKLFGTGAESTTQGLRKQVSNTVFKCLTNQINEQFDTIANLEKERDDCIKKIQCIETQLLQSLPEAGKPRHDINILTQNTLQALSGLRDPSITLSECHIPKGSSVVNSFFSQYVPPFMEMLRELTSLWEGEMFQTYNLTPVVDNQGQRTSIAYSQDTVSILLGPFTYIIAKLTHMDLINHSLISLSLHDIADQLYADSRLSVYINDIGHKYCEHASPSVTDGPNTEAFNGGTAQIGNGHD</sequence>
<dbReference type="HAMAP" id="MF_04012">
    <property type="entry name" value="HSV_PORTL"/>
    <property type="match status" value="1"/>
</dbReference>
<dbReference type="InterPro" id="IPR002660">
    <property type="entry name" value="Herpes_Portal"/>
</dbReference>
<evidence type="ECO:0000313" key="7">
    <source>
        <dbReference type="EMBL" id="AJE29687.1"/>
    </source>
</evidence>
<evidence type="ECO:0000256" key="5">
    <source>
        <dbReference type="SAM" id="Coils"/>
    </source>
</evidence>